<sequence length="38" mass="4598">MEKKLAQIKMIFCFSQILQIASPVRYRSGEQIFFRIYL</sequence>
<dbReference type="Proteomes" id="UP000050443">
    <property type="component" value="Unassembled WGS sequence"/>
</dbReference>
<gene>
    <name evidence="1" type="ORF">RC62_1862</name>
</gene>
<protein>
    <submittedName>
        <fullName evidence="1">Uncharacterized protein</fullName>
    </submittedName>
</protein>
<accession>A0A0Q0W2D8</accession>
<dbReference type="PATRIC" id="fig|362413.3.peg.1814"/>
<name>A0A0Q0W2D8_9FLAO</name>
<evidence type="ECO:0000313" key="1">
    <source>
        <dbReference type="EMBL" id="KQB38506.1"/>
    </source>
</evidence>
<evidence type="ECO:0000313" key="2">
    <source>
        <dbReference type="Proteomes" id="UP000050443"/>
    </source>
</evidence>
<dbReference type="EMBL" id="JRLF01000014">
    <property type="protein sequence ID" value="KQB38506.1"/>
    <property type="molecule type" value="Genomic_DNA"/>
</dbReference>
<comment type="caution">
    <text evidence="1">The sequence shown here is derived from an EMBL/GenBank/DDBJ whole genome shotgun (WGS) entry which is preliminary data.</text>
</comment>
<dbReference type="AlphaFoldDB" id="A0A0Q0W2D8"/>
<organism evidence="1 2">
    <name type="scientific">Flavobacterium aquidurense</name>
    <dbReference type="NCBI Taxonomy" id="362413"/>
    <lineage>
        <taxon>Bacteria</taxon>
        <taxon>Pseudomonadati</taxon>
        <taxon>Bacteroidota</taxon>
        <taxon>Flavobacteriia</taxon>
        <taxon>Flavobacteriales</taxon>
        <taxon>Flavobacteriaceae</taxon>
        <taxon>Flavobacterium</taxon>
    </lineage>
</organism>
<proteinExistence type="predicted"/>
<reference evidence="1 2" key="1">
    <citation type="submission" date="2014-09" db="EMBL/GenBank/DDBJ databases">
        <title>Genome sequence of Flavobacterium aquidurense RC62.</title>
        <authorList>
            <person name="Kim J.F."/>
            <person name="Kwak M.-J."/>
        </authorList>
    </citation>
    <scope>NUCLEOTIDE SEQUENCE [LARGE SCALE GENOMIC DNA]</scope>
    <source>
        <strain evidence="1 2">RC62</strain>
    </source>
</reference>